<evidence type="ECO:0000259" key="10">
    <source>
        <dbReference type="SMART" id="SM00363"/>
    </source>
</evidence>
<evidence type="ECO:0000313" key="11">
    <source>
        <dbReference type="EMBL" id="THF60870.1"/>
    </source>
</evidence>
<comment type="catalytic activity">
    <reaction evidence="1">
        <text>uridine(955/2504/2580) in 23S rRNA = pseudouridine(955/2504/2580) in 23S rRNA</text>
        <dbReference type="Rhea" id="RHEA:42528"/>
        <dbReference type="Rhea" id="RHEA-COMP:10099"/>
        <dbReference type="Rhea" id="RHEA-COMP:10100"/>
        <dbReference type="ChEBI" id="CHEBI:65314"/>
        <dbReference type="ChEBI" id="CHEBI:65315"/>
        <dbReference type="EC" id="5.4.99.24"/>
    </reaction>
</comment>
<dbReference type="Proteomes" id="UP000307956">
    <property type="component" value="Unassembled WGS sequence"/>
</dbReference>
<dbReference type="InterPro" id="IPR002942">
    <property type="entry name" value="S4_RNA-bd"/>
</dbReference>
<dbReference type="PANTHER" id="PTHR21600:SF92">
    <property type="entry name" value="RIBOSOMAL LARGE SUBUNIT PSEUDOURIDINE SYNTHASE C"/>
    <property type="match status" value="1"/>
</dbReference>
<dbReference type="CDD" id="cd00165">
    <property type="entry name" value="S4"/>
    <property type="match status" value="1"/>
</dbReference>
<evidence type="ECO:0000256" key="4">
    <source>
        <dbReference type="ARBA" id="ARBA00022552"/>
    </source>
</evidence>
<dbReference type="InterPro" id="IPR006224">
    <property type="entry name" value="PsdUridine_synth_RluA-like_CS"/>
</dbReference>
<dbReference type="PROSITE" id="PS01129">
    <property type="entry name" value="PSI_RLU"/>
    <property type="match status" value="1"/>
</dbReference>
<dbReference type="GO" id="GO:0000455">
    <property type="term" value="P:enzyme-directed rRNA pseudouridine synthesis"/>
    <property type="evidence" value="ECO:0007669"/>
    <property type="project" value="UniProtKB-ARBA"/>
</dbReference>
<dbReference type="CDD" id="cd02869">
    <property type="entry name" value="PseudoU_synth_RluA_like"/>
    <property type="match status" value="1"/>
</dbReference>
<feature type="active site" evidence="7">
    <location>
        <position position="141"/>
    </location>
</feature>
<dbReference type="EMBL" id="SSOD01000008">
    <property type="protein sequence ID" value="THF60870.1"/>
    <property type="molecule type" value="Genomic_DNA"/>
</dbReference>
<feature type="domain" description="RNA-binding S4" evidence="10">
    <location>
        <begin position="22"/>
        <end position="84"/>
    </location>
</feature>
<dbReference type="SMART" id="SM00363">
    <property type="entry name" value="S4"/>
    <property type="match status" value="1"/>
</dbReference>
<dbReference type="InterPro" id="IPR050188">
    <property type="entry name" value="RluA_PseudoU_synthase"/>
</dbReference>
<keyword evidence="6 9" id="KW-0413">Isomerase</keyword>
<sequence>MTIQGKAIAVRHERIDEASAGQRIDNWLMRIAKGVPKSHIYRILRGGEVRVNGRRVQQTYRLAEGDEVRIPPIRVAERMASAPAPAGKPLPVVWEDDALVVVDKPAGKAVHGGSGVSYGVIEQLRSQRPEARMLELAHRLDRETSGLLIVAKKRSALITLHDMMREGRMEKRYLVLVAGRWNNPLQHVKLPLYKYLTPEGERRVRVSEEGKPSHSIVRLLRRWRRFSLLEVELKTGRTHQIRVHLTHLGFPLAGDDKYGDFALNKQLEGEGLKRMFLHAASLRFRHPLTGEEIALSSPLPDELQQFIDHLDAEDAPEHG</sequence>
<reference evidence="11 12" key="1">
    <citation type="submission" date="2019-04" db="EMBL/GenBank/DDBJ databases">
        <title>Azoarcus rhizosphaerae sp. nov. isolated from rhizosphere of Ficus religiosa.</title>
        <authorList>
            <person name="Lin S.-Y."/>
            <person name="Hameed A."/>
            <person name="Hsu Y.-H."/>
            <person name="Young C.-C."/>
        </authorList>
    </citation>
    <scope>NUCLEOTIDE SEQUENCE [LARGE SCALE GENOMIC DNA]</scope>
    <source>
        <strain evidence="11 12">CC-YHH848</strain>
    </source>
</reference>
<organism evidence="11 12">
    <name type="scientific">Pseudothauera rhizosphaerae</name>
    <dbReference type="NCBI Taxonomy" id="2565932"/>
    <lineage>
        <taxon>Bacteria</taxon>
        <taxon>Pseudomonadati</taxon>
        <taxon>Pseudomonadota</taxon>
        <taxon>Betaproteobacteria</taxon>
        <taxon>Rhodocyclales</taxon>
        <taxon>Zoogloeaceae</taxon>
        <taxon>Pseudothauera</taxon>
    </lineage>
</organism>
<dbReference type="Gene3D" id="3.30.2350.10">
    <property type="entry name" value="Pseudouridine synthase"/>
    <property type="match status" value="1"/>
</dbReference>
<gene>
    <name evidence="11" type="ORF">E6O51_11580</name>
</gene>
<evidence type="ECO:0000256" key="3">
    <source>
        <dbReference type="ARBA" id="ARBA00010876"/>
    </source>
</evidence>
<keyword evidence="4" id="KW-0698">rRNA processing</keyword>
<evidence type="ECO:0000256" key="7">
    <source>
        <dbReference type="PIRSR" id="PIRSR606225-1"/>
    </source>
</evidence>
<keyword evidence="5 8" id="KW-0694">RNA-binding</keyword>
<evidence type="ECO:0000256" key="1">
    <source>
        <dbReference type="ARBA" id="ARBA00000381"/>
    </source>
</evidence>
<dbReference type="Pfam" id="PF00849">
    <property type="entry name" value="PseudoU_synth_2"/>
    <property type="match status" value="1"/>
</dbReference>
<proteinExistence type="inferred from homology"/>
<protein>
    <recommendedName>
        <fullName evidence="9">Pseudouridine synthase</fullName>
        <ecNumber evidence="9">5.4.99.-</ecNumber>
    </recommendedName>
</protein>
<dbReference type="GO" id="GO:0160141">
    <property type="term" value="F:23S rRNA pseudouridine(955/2504/2580) synthase activity"/>
    <property type="evidence" value="ECO:0007669"/>
    <property type="project" value="UniProtKB-EC"/>
</dbReference>
<evidence type="ECO:0000256" key="5">
    <source>
        <dbReference type="ARBA" id="ARBA00022884"/>
    </source>
</evidence>
<dbReference type="GO" id="GO:0003723">
    <property type="term" value="F:RNA binding"/>
    <property type="evidence" value="ECO:0007669"/>
    <property type="project" value="UniProtKB-KW"/>
</dbReference>
<dbReference type="InterPro" id="IPR020103">
    <property type="entry name" value="PsdUridine_synth_cat_dom_sf"/>
</dbReference>
<keyword evidence="12" id="KW-1185">Reference proteome</keyword>
<dbReference type="OrthoDB" id="9785808at2"/>
<comment type="catalytic activity">
    <reaction evidence="9">
        <text>a uridine in RNA = a pseudouridine in RNA</text>
        <dbReference type="Rhea" id="RHEA:48348"/>
        <dbReference type="Rhea" id="RHEA-COMP:12068"/>
        <dbReference type="Rhea" id="RHEA-COMP:12069"/>
        <dbReference type="ChEBI" id="CHEBI:65314"/>
        <dbReference type="ChEBI" id="CHEBI:65315"/>
    </reaction>
</comment>
<evidence type="ECO:0000256" key="9">
    <source>
        <dbReference type="RuleBase" id="RU362028"/>
    </source>
</evidence>
<dbReference type="InterPro" id="IPR006225">
    <property type="entry name" value="PsdUridine_synth_RluC/D"/>
</dbReference>
<evidence type="ECO:0000256" key="6">
    <source>
        <dbReference type="ARBA" id="ARBA00023235"/>
    </source>
</evidence>
<dbReference type="SUPFAM" id="SSF55174">
    <property type="entry name" value="Alpha-L RNA-binding motif"/>
    <property type="match status" value="1"/>
</dbReference>
<dbReference type="PANTHER" id="PTHR21600">
    <property type="entry name" value="MITOCHONDRIAL RNA PSEUDOURIDINE SYNTHASE"/>
    <property type="match status" value="1"/>
</dbReference>
<dbReference type="NCBIfam" id="TIGR00005">
    <property type="entry name" value="rluA_subfam"/>
    <property type="match status" value="1"/>
</dbReference>
<comment type="function">
    <text evidence="2">Responsible for synthesis of pseudouridine from uracil at positions 955, 2504 and 2580 in 23S ribosomal RNA.</text>
</comment>
<evidence type="ECO:0000256" key="8">
    <source>
        <dbReference type="PROSITE-ProRule" id="PRU00182"/>
    </source>
</evidence>
<dbReference type="Gene3D" id="3.10.290.10">
    <property type="entry name" value="RNA-binding S4 domain"/>
    <property type="match status" value="1"/>
</dbReference>
<accession>A0A4S4AMP8</accession>
<comment type="caution">
    <text evidence="11">The sequence shown here is derived from an EMBL/GenBank/DDBJ whole genome shotgun (WGS) entry which is preliminary data.</text>
</comment>
<evidence type="ECO:0000313" key="12">
    <source>
        <dbReference type="Proteomes" id="UP000307956"/>
    </source>
</evidence>
<dbReference type="InterPro" id="IPR006145">
    <property type="entry name" value="PsdUridine_synth_RsuA/RluA"/>
</dbReference>
<dbReference type="SUPFAM" id="SSF55120">
    <property type="entry name" value="Pseudouridine synthase"/>
    <property type="match status" value="1"/>
</dbReference>
<dbReference type="PROSITE" id="PS50889">
    <property type="entry name" value="S4"/>
    <property type="match status" value="1"/>
</dbReference>
<dbReference type="RefSeq" id="WP_136385145.1">
    <property type="nucleotide sequence ID" value="NZ_SSOD01000008.1"/>
</dbReference>
<evidence type="ECO:0000256" key="2">
    <source>
        <dbReference type="ARBA" id="ARBA00002876"/>
    </source>
</evidence>
<dbReference type="InterPro" id="IPR036986">
    <property type="entry name" value="S4_RNA-bd_sf"/>
</dbReference>
<dbReference type="Pfam" id="PF01479">
    <property type="entry name" value="S4"/>
    <property type="match status" value="1"/>
</dbReference>
<dbReference type="AlphaFoldDB" id="A0A4S4AMP8"/>
<dbReference type="EC" id="5.4.99.-" evidence="9"/>
<comment type="similarity">
    <text evidence="3 9">Belongs to the pseudouridine synthase RluA family.</text>
</comment>
<name>A0A4S4AMP8_9RHOO</name>